<dbReference type="Gene3D" id="1.20.120.330">
    <property type="entry name" value="Nucleotidyltransferases domain 2"/>
    <property type="match status" value="1"/>
</dbReference>
<evidence type="ECO:0000313" key="1">
    <source>
        <dbReference type="EMBL" id="ADW19193.1"/>
    </source>
</evidence>
<dbReference type="Proteomes" id="UP000006365">
    <property type="component" value="Chromosome"/>
</dbReference>
<gene>
    <name evidence="1" type="ordered locus">Despr_3060</name>
</gene>
<keyword evidence="2" id="KW-1185">Reference proteome</keyword>
<evidence type="ECO:0000313" key="2">
    <source>
        <dbReference type="Proteomes" id="UP000006365"/>
    </source>
</evidence>
<evidence type="ECO:0008006" key="3">
    <source>
        <dbReference type="Google" id="ProtNLM"/>
    </source>
</evidence>
<accession>A0A7U3YPT6</accession>
<dbReference type="EMBL" id="CP002364">
    <property type="protein sequence ID" value="ADW19193.1"/>
    <property type="molecule type" value="Genomic_DNA"/>
</dbReference>
<protein>
    <recommendedName>
        <fullName evidence="3">HEPN domain-containing protein</fullName>
    </recommendedName>
</protein>
<name>A0A7U3YPT6_DESPD</name>
<proteinExistence type="predicted"/>
<reference evidence="1 2" key="1">
    <citation type="journal article" date="2011" name="Stand. Genomic Sci.">
        <title>Complete genome sequence of Desulfobulbus propionicus type strain (1pr3).</title>
        <authorList>
            <person name="Pagani I."/>
            <person name="Lapidus A."/>
            <person name="Nolan M."/>
            <person name="Lucas S."/>
            <person name="Hammon N."/>
            <person name="Deshpande S."/>
            <person name="Cheng J.F."/>
            <person name="Chertkov O."/>
            <person name="Davenport K."/>
            <person name="Tapia R."/>
            <person name="Han C."/>
            <person name="Goodwin L."/>
            <person name="Pitluck S."/>
            <person name="Liolios K."/>
            <person name="Mavromatis K."/>
            <person name="Ivanova N."/>
            <person name="Mikhailova N."/>
            <person name="Pati A."/>
            <person name="Chen A."/>
            <person name="Palaniappan K."/>
            <person name="Land M."/>
            <person name="Hauser L."/>
            <person name="Chang Y.J."/>
            <person name="Jeffries C.D."/>
            <person name="Detter J.C."/>
            <person name="Brambilla E."/>
            <person name="Kannan K.P."/>
            <person name="Djao O.D."/>
            <person name="Rohde M."/>
            <person name="Pukall R."/>
            <person name="Spring S."/>
            <person name="Goker M."/>
            <person name="Sikorski J."/>
            <person name="Woyke T."/>
            <person name="Bristow J."/>
            <person name="Eisen J.A."/>
            <person name="Markowitz V."/>
            <person name="Hugenholtz P."/>
            <person name="Kyrpides N.C."/>
            <person name="Klenk H.P."/>
        </authorList>
    </citation>
    <scope>NUCLEOTIDE SEQUENCE [LARGE SCALE GENOMIC DNA]</scope>
    <source>
        <strain evidence="2">ATCC 33891 / DSM 2032 / 1pr3</strain>
    </source>
</reference>
<dbReference type="KEGG" id="dpr:Despr_3060"/>
<dbReference type="RefSeq" id="WP_015725718.1">
    <property type="nucleotide sequence ID" value="NC_014972.1"/>
</dbReference>
<organism evidence="1 2">
    <name type="scientific">Desulfobulbus propionicus (strain ATCC 33891 / DSM 2032 / VKM B-1956 / 1pr3)</name>
    <dbReference type="NCBI Taxonomy" id="577650"/>
    <lineage>
        <taxon>Bacteria</taxon>
        <taxon>Pseudomonadati</taxon>
        <taxon>Thermodesulfobacteriota</taxon>
        <taxon>Desulfobulbia</taxon>
        <taxon>Desulfobulbales</taxon>
        <taxon>Desulfobulbaceae</taxon>
        <taxon>Desulfobulbus</taxon>
    </lineage>
</organism>
<sequence length="147" mass="16886">MAPFLPPALVGLSDIRTQAIEDWQQYKLEGEQFLRLAETAFRKKKKNFTTEILYNLIAMAIEKLVMSALMEIGRLPYNHTMHDLVDALEQWLPDAVRGLEESIRNLDSYQDICDPSAWTVKVPTPAEIDIMLRVARQLEQRLGEVCP</sequence>
<dbReference type="AlphaFoldDB" id="A0A7U3YPT6"/>